<accession>A0ABY4WFA2</accession>
<evidence type="ECO:0000259" key="1">
    <source>
        <dbReference type="Pfam" id="PF08241"/>
    </source>
</evidence>
<reference evidence="2" key="1">
    <citation type="submission" date="2022-06" db="EMBL/GenBank/DDBJ databases">
        <title>Genome sequencing of Brevibacillus sp. BB3-R1.</title>
        <authorList>
            <person name="Heo J."/>
            <person name="Lee D."/>
            <person name="Won M."/>
            <person name="Han B.-H."/>
            <person name="Hong S.-B."/>
            <person name="Kwon S.-W."/>
        </authorList>
    </citation>
    <scope>NUCLEOTIDE SEQUENCE</scope>
    <source>
        <strain evidence="2">BB3-R1</strain>
    </source>
</reference>
<organism evidence="2 3">
    <name type="scientific">Brevibacillus ruminantium</name>
    <dbReference type="NCBI Taxonomy" id="2950604"/>
    <lineage>
        <taxon>Bacteria</taxon>
        <taxon>Bacillati</taxon>
        <taxon>Bacillota</taxon>
        <taxon>Bacilli</taxon>
        <taxon>Bacillales</taxon>
        <taxon>Paenibacillaceae</taxon>
        <taxon>Brevibacillus</taxon>
    </lineage>
</organism>
<dbReference type="GO" id="GO:0008168">
    <property type="term" value="F:methyltransferase activity"/>
    <property type="evidence" value="ECO:0007669"/>
    <property type="project" value="UniProtKB-KW"/>
</dbReference>
<proteinExistence type="predicted"/>
<dbReference type="Gene3D" id="3.40.50.150">
    <property type="entry name" value="Vaccinia Virus protein VP39"/>
    <property type="match status" value="1"/>
</dbReference>
<dbReference type="RefSeq" id="WP_251871917.1">
    <property type="nucleotide sequence ID" value="NZ_CP098755.1"/>
</dbReference>
<dbReference type="InterPro" id="IPR013216">
    <property type="entry name" value="Methyltransf_11"/>
</dbReference>
<evidence type="ECO:0000313" key="3">
    <source>
        <dbReference type="Proteomes" id="UP001056500"/>
    </source>
</evidence>
<sequence>MRYNGSEFYDDDNNFEQYMERRKRPENANDTLEKPIIWELLGDVAGMNILDMGCGDARFGTELFHQGCAAYTGIEGSRNMVEAAKKVLEGYKGTVVQTRIEDWDYPAETFDLVVSRLVIHYIQDVDTLFRQVHQSLKANGRFIFSVEHPVITSTLQPSGLRTDWVVDNYFKAGYREQSWLGGNVRKYHRTIEDYFTAMQKAGFEIGQLRESKPVRKHFIHEETYERRLRIPLFLFLAGTKRG</sequence>
<dbReference type="InterPro" id="IPR029063">
    <property type="entry name" value="SAM-dependent_MTases_sf"/>
</dbReference>
<dbReference type="GO" id="GO:0032259">
    <property type="term" value="P:methylation"/>
    <property type="evidence" value="ECO:0007669"/>
    <property type="project" value="UniProtKB-KW"/>
</dbReference>
<evidence type="ECO:0000313" key="2">
    <source>
        <dbReference type="EMBL" id="USG64808.1"/>
    </source>
</evidence>
<gene>
    <name evidence="2" type="ORF">NDK47_22200</name>
</gene>
<dbReference type="PANTHER" id="PTHR43861">
    <property type="entry name" value="TRANS-ACONITATE 2-METHYLTRANSFERASE-RELATED"/>
    <property type="match status" value="1"/>
</dbReference>
<dbReference type="EMBL" id="CP098755">
    <property type="protein sequence ID" value="USG64808.1"/>
    <property type="molecule type" value="Genomic_DNA"/>
</dbReference>
<feature type="domain" description="Methyltransferase type 11" evidence="1">
    <location>
        <begin position="50"/>
        <end position="144"/>
    </location>
</feature>
<dbReference type="PANTHER" id="PTHR43861:SF1">
    <property type="entry name" value="TRANS-ACONITATE 2-METHYLTRANSFERASE"/>
    <property type="match status" value="1"/>
</dbReference>
<name>A0ABY4WFA2_9BACL</name>
<keyword evidence="2" id="KW-0489">Methyltransferase</keyword>
<dbReference type="Pfam" id="PF08241">
    <property type="entry name" value="Methyltransf_11"/>
    <property type="match status" value="1"/>
</dbReference>
<dbReference type="Proteomes" id="UP001056500">
    <property type="component" value="Chromosome"/>
</dbReference>
<keyword evidence="2" id="KW-0808">Transferase</keyword>
<dbReference type="CDD" id="cd02440">
    <property type="entry name" value="AdoMet_MTases"/>
    <property type="match status" value="1"/>
</dbReference>
<keyword evidence="3" id="KW-1185">Reference proteome</keyword>
<protein>
    <submittedName>
        <fullName evidence="2">Methyltransferase domain-containing protein</fullName>
    </submittedName>
</protein>
<dbReference type="SUPFAM" id="SSF53335">
    <property type="entry name" value="S-adenosyl-L-methionine-dependent methyltransferases"/>
    <property type="match status" value="1"/>
</dbReference>